<dbReference type="PANTHER" id="PTHR11138">
    <property type="entry name" value="METHIONYL-TRNA FORMYLTRANSFERASE"/>
    <property type="match status" value="1"/>
</dbReference>
<gene>
    <name evidence="5 8" type="primary">fmt</name>
    <name evidence="8" type="ORF">ZNDK_1019</name>
</gene>
<comment type="catalytic activity">
    <reaction evidence="5">
        <text>L-methionyl-tRNA(fMet) + (6R)-10-formyltetrahydrofolate = N-formyl-L-methionyl-tRNA(fMet) + (6S)-5,6,7,8-tetrahydrofolate + H(+)</text>
        <dbReference type="Rhea" id="RHEA:24380"/>
        <dbReference type="Rhea" id="RHEA-COMP:9952"/>
        <dbReference type="Rhea" id="RHEA-COMP:9953"/>
        <dbReference type="ChEBI" id="CHEBI:15378"/>
        <dbReference type="ChEBI" id="CHEBI:57453"/>
        <dbReference type="ChEBI" id="CHEBI:78530"/>
        <dbReference type="ChEBI" id="CHEBI:78844"/>
        <dbReference type="ChEBI" id="CHEBI:195366"/>
        <dbReference type="EC" id="2.1.2.9"/>
    </reaction>
</comment>
<dbReference type="InterPro" id="IPR036477">
    <property type="entry name" value="Formyl_transf_N_sf"/>
</dbReference>
<dbReference type="PANTHER" id="PTHR11138:SF5">
    <property type="entry name" value="METHIONYL-TRNA FORMYLTRANSFERASE, MITOCHONDRIAL"/>
    <property type="match status" value="1"/>
</dbReference>
<dbReference type="InterPro" id="IPR002376">
    <property type="entry name" value="Formyl_transf_N"/>
</dbReference>
<dbReference type="EMBL" id="BLLL01000011">
    <property type="protein sequence ID" value="GFH63248.1"/>
    <property type="molecule type" value="Genomic_DNA"/>
</dbReference>
<evidence type="ECO:0000256" key="3">
    <source>
        <dbReference type="ARBA" id="ARBA00022679"/>
    </source>
</evidence>
<dbReference type="Gene3D" id="3.40.50.12230">
    <property type="match status" value="1"/>
</dbReference>
<name>A0A6L2R6N9_9BACT</name>
<reference evidence="8 9" key="1">
    <citation type="journal article" date="2020" name="ISME J.">
        <title>Parallel Reductive Genome Evolution in Desulfovibrio Ectosymbionts Independently Acquired by Trichonympha Protists in the Termite Gut.</title>
        <authorList>
            <person name="Takeuchi M."/>
            <person name="Kuwahara H."/>
            <person name="Murakami T."/>
            <person name="Takahashi K."/>
            <person name="Kajitani R."/>
            <person name="Toyoda A."/>
            <person name="Itoh T."/>
            <person name="Ohkuma M."/>
            <person name="Hongoh Y."/>
        </authorList>
    </citation>
    <scope>NUCLEOTIDE SEQUENCE [LARGE SCALE GENOMIC DNA]</scope>
    <source>
        <strain evidence="8">ZnDsv-02</strain>
    </source>
</reference>
<dbReference type="SUPFAM" id="SSF53328">
    <property type="entry name" value="Formyltransferase"/>
    <property type="match status" value="1"/>
</dbReference>
<feature type="domain" description="Formyl transferase N-terminal" evidence="6">
    <location>
        <begin position="8"/>
        <end position="165"/>
    </location>
</feature>
<evidence type="ECO:0000313" key="8">
    <source>
        <dbReference type="EMBL" id="GFH63248.1"/>
    </source>
</evidence>
<dbReference type="InterPro" id="IPR011034">
    <property type="entry name" value="Formyl_transferase-like_C_sf"/>
</dbReference>
<proteinExistence type="inferred from homology"/>
<keyword evidence="3 5" id="KW-0808">Transferase</keyword>
<dbReference type="InterPro" id="IPR005793">
    <property type="entry name" value="Formyl_trans_C"/>
</dbReference>
<evidence type="ECO:0000256" key="2">
    <source>
        <dbReference type="ARBA" id="ARBA00012261"/>
    </source>
</evidence>
<dbReference type="CDD" id="cd08704">
    <property type="entry name" value="Met_tRNA_FMT_C"/>
    <property type="match status" value="1"/>
</dbReference>
<dbReference type="Pfam" id="PF00551">
    <property type="entry name" value="Formyl_trans_N"/>
    <property type="match status" value="1"/>
</dbReference>
<protein>
    <recommendedName>
        <fullName evidence="2 5">Methionyl-tRNA formyltransferase</fullName>
        <ecNumber evidence="2 5">2.1.2.9</ecNumber>
    </recommendedName>
</protein>
<dbReference type="EC" id="2.1.2.9" evidence="2 5"/>
<dbReference type="InterPro" id="IPR005794">
    <property type="entry name" value="Fmt"/>
</dbReference>
<dbReference type="SUPFAM" id="SSF50486">
    <property type="entry name" value="FMT C-terminal domain-like"/>
    <property type="match status" value="1"/>
</dbReference>
<comment type="function">
    <text evidence="5">Attaches a formyl group to the free amino group of methionyl-tRNA(fMet). The formyl group appears to play a dual role in the initiator identity of N-formylmethionyl-tRNA by promoting its recognition by IF2 and preventing the misappropriation of this tRNA by the elongation apparatus.</text>
</comment>
<dbReference type="InterPro" id="IPR044135">
    <property type="entry name" value="Met-tRNA-FMT_C"/>
</dbReference>
<comment type="similarity">
    <text evidence="1 5">Belongs to the Fmt family.</text>
</comment>
<organism evidence="8 9">
    <name type="scientific">Candidatus Desulfovibrio kirbyi</name>
    <dbReference type="NCBI Taxonomy" id="2696086"/>
    <lineage>
        <taxon>Bacteria</taxon>
        <taxon>Pseudomonadati</taxon>
        <taxon>Thermodesulfobacteriota</taxon>
        <taxon>Desulfovibrionia</taxon>
        <taxon>Desulfovibrionales</taxon>
        <taxon>Desulfovibrionaceae</taxon>
        <taxon>Desulfovibrio</taxon>
    </lineage>
</organism>
<dbReference type="HAMAP" id="MF_00182">
    <property type="entry name" value="Formyl_trans"/>
    <property type="match status" value="1"/>
</dbReference>
<dbReference type="GO" id="GO:0004479">
    <property type="term" value="F:methionyl-tRNA formyltransferase activity"/>
    <property type="evidence" value="ECO:0007669"/>
    <property type="project" value="UniProtKB-UniRule"/>
</dbReference>
<dbReference type="NCBIfam" id="TIGR00460">
    <property type="entry name" value="fmt"/>
    <property type="match status" value="1"/>
</dbReference>
<dbReference type="Pfam" id="PF02911">
    <property type="entry name" value="Formyl_trans_C"/>
    <property type="match status" value="1"/>
</dbReference>
<sequence length="332" mass="35992">MPKSKKLRIVFMGTPDFAVHILRGLVACPLADIVAVYCRPDRPAGRGHRLAQPPVKRAALELGLPVFQPVRFNNPHDIMMLADFSPDILAVASYGLILPDAVLSVPALESLNVHASLLPAYRGAAPIQRALMDSWKKDCVSGVSVMRIVQRLDSGPIFAASEVPMADHIFGVYHDLLASEGARLLVGVLEDIVSGRAVSRDQNDSLATYASKITYEDRLIGWNRPASATHAHIRAMTPRPGGRAVFLFHGRPQSFVCLLLPGHVGDALSGVAPGTTRIHQDVLMVACEDRWYVVSHLRPEGGREMAVRDFVNGYFRGAPSYDASGYVGLSSG</sequence>
<dbReference type="AlphaFoldDB" id="A0A6L2R6N9"/>
<feature type="domain" description="Formyl transferase C-terminal" evidence="7">
    <location>
        <begin position="212"/>
        <end position="314"/>
    </location>
</feature>
<dbReference type="Proteomes" id="UP000505077">
    <property type="component" value="Unassembled WGS sequence"/>
</dbReference>
<feature type="binding site" evidence="5">
    <location>
        <begin position="116"/>
        <end position="119"/>
    </location>
    <ligand>
        <name>(6S)-5,6,7,8-tetrahydrofolate</name>
        <dbReference type="ChEBI" id="CHEBI:57453"/>
    </ligand>
</feature>
<dbReference type="CDD" id="cd08646">
    <property type="entry name" value="FMT_core_Met-tRNA-FMT_N"/>
    <property type="match status" value="1"/>
</dbReference>
<evidence type="ECO:0000256" key="4">
    <source>
        <dbReference type="ARBA" id="ARBA00022917"/>
    </source>
</evidence>
<evidence type="ECO:0000313" key="9">
    <source>
        <dbReference type="Proteomes" id="UP000505077"/>
    </source>
</evidence>
<comment type="caution">
    <text evidence="8">The sequence shown here is derived from an EMBL/GenBank/DDBJ whole genome shotgun (WGS) entry which is preliminary data.</text>
</comment>
<evidence type="ECO:0000256" key="1">
    <source>
        <dbReference type="ARBA" id="ARBA00010699"/>
    </source>
</evidence>
<evidence type="ECO:0000259" key="7">
    <source>
        <dbReference type="Pfam" id="PF02911"/>
    </source>
</evidence>
<accession>A0A6L2R6N9</accession>
<evidence type="ECO:0000259" key="6">
    <source>
        <dbReference type="Pfam" id="PF00551"/>
    </source>
</evidence>
<evidence type="ECO:0000256" key="5">
    <source>
        <dbReference type="HAMAP-Rule" id="MF_00182"/>
    </source>
</evidence>
<keyword evidence="4 5" id="KW-0648">Protein biosynthesis</keyword>
<dbReference type="InterPro" id="IPR041711">
    <property type="entry name" value="Met-tRNA-FMT_N"/>
</dbReference>